<evidence type="ECO:0000256" key="7">
    <source>
        <dbReference type="ARBA" id="ARBA00022935"/>
    </source>
</evidence>
<evidence type="ECO:0000256" key="3">
    <source>
        <dbReference type="ARBA" id="ARBA00010037"/>
    </source>
</evidence>
<dbReference type="Pfam" id="PF00596">
    <property type="entry name" value="Aldolase_II"/>
    <property type="match status" value="1"/>
</dbReference>
<dbReference type="EC" id="5.1.3.4" evidence="4"/>
<evidence type="ECO:0000256" key="5">
    <source>
        <dbReference type="ARBA" id="ARBA00022723"/>
    </source>
</evidence>
<comment type="cofactor">
    <cofactor evidence="2">
        <name>Zn(2+)</name>
        <dbReference type="ChEBI" id="CHEBI:29105"/>
    </cofactor>
</comment>
<keyword evidence="5" id="KW-0479">Metal-binding</keyword>
<comment type="similarity">
    <text evidence="3">Belongs to the aldolase class II family. AraD/FucA subfamily.</text>
</comment>
<dbReference type="SMART" id="SM01007">
    <property type="entry name" value="Aldolase_II"/>
    <property type="match status" value="1"/>
</dbReference>
<dbReference type="NCBIfam" id="NF009625">
    <property type="entry name" value="PRK13145.1"/>
    <property type="match status" value="1"/>
</dbReference>
<accession>A0A921IIB8</accession>
<comment type="function">
    <text evidence="11">Involved in the degradation of L-arabinose. Catalyzes the interconversion of L-ribulose 5-phosphate (LRu5P) and D-xylulose 5-phosphate (D-Xu5P) via a retroaldol/aldol mechanism (carbon-carbon bond cleavage analogous to a class II aldolase reaction).</text>
</comment>
<evidence type="ECO:0000256" key="10">
    <source>
        <dbReference type="ARBA" id="ARBA00032206"/>
    </source>
</evidence>
<proteinExistence type="inferred from homology"/>
<dbReference type="EMBL" id="DYVE01000049">
    <property type="protein sequence ID" value="HJG27336.1"/>
    <property type="molecule type" value="Genomic_DNA"/>
</dbReference>
<evidence type="ECO:0000313" key="15">
    <source>
        <dbReference type="EMBL" id="HJG27336.1"/>
    </source>
</evidence>
<dbReference type="InterPro" id="IPR036409">
    <property type="entry name" value="Aldolase_II/adducin_N_sf"/>
</dbReference>
<dbReference type="PANTHER" id="PTHR22789:SF8">
    <property type="entry name" value="L-RIBULOSE-5-PHOSPHATE 4-EPIMERASE SGBE"/>
    <property type="match status" value="1"/>
</dbReference>
<keyword evidence="7" id="KW-0054">Arabinose catabolism</keyword>
<evidence type="ECO:0000256" key="12">
    <source>
        <dbReference type="ARBA" id="ARBA00060520"/>
    </source>
</evidence>
<keyword evidence="8 15" id="KW-0413">Isomerase</keyword>
<dbReference type="SUPFAM" id="SSF53639">
    <property type="entry name" value="AraD/HMP-PK domain-like"/>
    <property type="match status" value="1"/>
</dbReference>
<evidence type="ECO:0000256" key="6">
    <source>
        <dbReference type="ARBA" id="ARBA00022833"/>
    </source>
</evidence>
<evidence type="ECO:0000256" key="8">
    <source>
        <dbReference type="ARBA" id="ARBA00023235"/>
    </source>
</evidence>
<dbReference type="GO" id="GO:0019568">
    <property type="term" value="P:arabinose catabolic process"/>
    <property type="evidence" value="ECO:0007669"/>
    <property type="project" value="UniProtKB-KW"/>
</dbReference>
<evidence type="ECO:0000256" key="9">
    <source>
        <dbReference type="ARBA" id="ARBA00023277"/>
    </source>
</evidence>
<organism evidence="15 16">
    <name type="scientific">Subdoligranulum variabile</name>
    <dbReference type="NCBI Taxonomy" id="214851"/>
    <lineage>
        <taxon>Bacteria</taxon>
        <taxon>Bacillati</taxon>
        <taxon>Bacillota</taxon>
        <taxon>Clostridia</taxon>
        <taxon>Eubacteriales</taxon>
        <taxon>Oscillospiraceae</taxon>
        <taxon>Subdoligranulum</taxon>
    </lineage>
</organism>
<feature type="domain" description="Class II aldolase/adducin N-terminal" evidence="14">
    <location>
        <begin position="7"/>
        <end position="197"/>
    </location>
</feature>
<dbReference type="GO" id="GO:0016832">
    <property type="term" value="F:aldehyde-lyase activity"/>
    <property type="evidence" value="ECO:0007669"/>
    <property type="project" value="TreeGrafter"/>
</dbReference>
<comment type="catalytic activity">
    <reaction evidence="1">
        <text>L-ribulose 5-phosphate = D-xylulose 5-phosphate</text>
        <dbReference type="Rhea" id="RHEA:22368"/>
        <dbReference type="ChEBI" id="CHEBI:57737"/>
        <dbReference type="ChEBI" id="CHEBI:58226"/>
        <dbReference type="EC" id="5.1.3.4"/>
    </reaction>
</comment>
<dbReference type="GO" id="GO:0005829">
    <property type="term" value="C:cytosol"/>
    <property type="evidence" value="ECO:0007669"/>
    <property type="project" value="TreeGrafter"/>
</dbReference>
<protein>
    <recommendedName>
        <fullName evidence="13">L-ribulose-5-phosphate 4-epimerase</fullName>
        <ecNumber evidence="4">5.1.3.4</ecNumber>
    </recommendedName>
    <alternativeName>
        <fullName evidence="10">Phosphoribulose isomerase</fullName>
    </alternativeName>
</protein>
<evidence type="ECO:0000256" key="11">
    <source>
        <dbReference type="ARBA" id="ARBA00053542"/>
    </source>
</evidence>
<comment type="pathway">
    <text evidence="12">Carbohydrate degradation; L-arabinose degradation via L-ribulose; D-xylulose 5-phosphate from L-arabinose (bacterial route): step 3/3.</text>
</comment>
<evidence type="ECO:0000313" key="16">
    <source>
        <dbReference type="Proteomes" id="UP000782880"/>
    </source>
</evidence>
<dbReference type="AlphaFoldDB" id="A0A921IIB8"/>
<dbReference type="Gene3D" id="3.40.225.10">
    <property type="entry name" value="Class II aldolase/adducin N-terminal domain"/>
    <property type="match status" value="1"/>
</dbReference>
<evidence type="ECO:0000259" key="14">
    <source>
        <dbReference type="SMART" id="SM01007"/>
    </source>
</evidence>
<gene>
    <name evidence="15" type="ORF">K8V20_01635</name>
</gene>
<comment type="caution">
    <text evidence="15">The sequence shown here is derived from an EMBL/GenBank/DDBJ whole genome shotgun (WGS) entry which is preliminary data.</text>
</comment>
<dbReference type="FunFam" id="3.40.225.10:FF:000001">
    <property type="entry name" value="L-ribulose-5-phosphate 4-epimerase UlaF"/>
    <property type="match status" value="1"/>
</dbReference>
<evidence type="ECO:0000256" key="4">
    <source>
        <dbReference type="ARBA" id="ARBA00013186"/>
    </source>
</evidence>
<reference evidence="15" key="2">
    <citation type="submission" date="2021-09" db="EMBL/GenBank/DDBJ databases">
        <authorList>
            <person name="Gilroy R."/>
        </authorList>
    </citation>
    <scope>NUCLEOTIDE SEQUENCE</scope>
    <source>
        <strain evidence="15">ChiBcec21-2208</strain>
    </source>
</reference>
<reference evidence="15" key="1">
    <citation type="journal article" date="2021" name="PeerJ">
        <title>Extensive microbial diversity within the chicken gut microbiome revealed by metagenomics and culture.</title>
        <authorList>
            <person name="Gilroy R."/>
            <person name="Ravi A."/>
            <person name="Getino M."/>
            <person name="Pursley I."/>
            <person name="Horton D.L."/>
            <person name="Alikhan N.F."/>
            <person name="Baker D."/>
            <person name="Gharbi K."/>
            <person name="Hall N."/>
            <person name="Watson M."/>
            <person name="Adriaenssens E.M."/>
            <person name="Foster-Nyarko E."/>
            <person name="Jarju S."/>
            <person name="Secka A."/>
            <person name="Antonio M."/>
            <person name="Oren A."/>
            <person name="Chaudhuri R.R."/>
            <person name="La Ragione R."/>
            <person name="Hildebrand F."/>
            <person name="Pallen M.J."/>
        </authorList>
    </citation>
    <scope>NUCLEOTIDE SEQUENCE</scope>
    <source>
        <strain evidence="15">ChiBcec21-2208</strain>
    </source>
</reference>
<dbReference type="NCBIfam" id="NF006047">
    <property type="entry name" value="PRK08193.1"/>
    <property type="match status" value="1"/>
</dbReference>
<dbReference type="Proteomes" id="UP000782880">
    <property type="component" value="Unassembled WGS sequence"/>
</dbReference>
<sequence length="231" mass="25516">MLEILRKQVCEANKELPRRGLVTFTWGNVSGIDRESGLVVIKPSGVEYDELTPENLVALDLDGNRVEGELNPSSDTKTHLELYKAFPTLGGIVHTHSPYAVAWAQAGQDIPCYGTTHADYFYGAVPCARHLTKEELDEDYEKNTGKVIIETFTGRGIDPAAVPGVICRSHGPFTWGKDAAQAVYHAAVLEEVARMALLTRQVDPAAAPAPRYLQDKHYMRKHGPHAYYGQK</sequence>
<keyword evidence="6" id="KW-0862">Zinc</keyword>
<dbReference type="GO" id="GO:0046872">
    <property type="term" value="F:metal ion binding"/>
    <property type="evidence" value="ECO:0007669"/>
    <property type="project" value="UniProtKB-KW"/>
</dbReference>
<dbReference type="PANTHER" id="PTHR22789">
    <property type="entry name" value="FUCULOSE PHOSPHATE ALDOLASE"/>
    <property type="match status" value="1"/>
</dbReference>
<dbReference type="InterPro" id="IPR001303">
    <property type="entry name" value="Aldolase_II/adducin_N"/>
</dbReference>
<evidence type="ECO:0000256" key="1">
    <source>
        <dbReference type="ARBA" id="ARBA00001726"/>
    </source>
</evidence>
<dbReference type="InterPro" id="IPR050197">
    <property type="entry name" value="Aldolase_class_II_sugar_metab"/>
</dbReference>
<evidence type="ECO:0000256" key="2">
    <source>
        <dbReference type="ARBA" id="ARBA00001947"/>
    </source>
</evidence>
<dbReference type="CDD" id="cd00398">
    <property type="entry name" value="Aldolase_II"/>
    <property type="match status" value="1"/>
</dbReference>
<evidence type="ECO:0000256" key="13">
    <source>
        <dbReference type="ARBA" id="ARBA00074961"/>
    </source>
</evidence>
<name>A0A921IIB8_9FIRM</name>
<dbReference type="NCBIfam" id="NF009003">
    <property type="entry name" value="PRK12348.1"/>
    <property type="match status" value="1"/>
</dbReference>
<keyword evidence="9" id="KW-0119">Carbohydrate metabolism</keyword>
<dbReference type="GO" id="GO:0008742">
    <property type="term" value="F:L-ribulose-phosphate 4-epimerase activity"/>
    <property type="evidence" value="ECO:0007669"/>
    <property type="project" value="UniProtKB-EC"/>
</dbReference>